<comment type="similarity">
    <text evidence="3 8">Belongs to the complex I LYR family. SDHAF3 subfamily.</text>
</comment>
<dbReference type="STRING" id="97972.A0A2V1EB71"/>
<comment type="function">
    <text evidence="1 8">Plays an essential role in the assembly of succinate dehydrogenase (SDH), an enzyme complex (also referred to as respiratory complex II) that is a component of both the tricarboxylic acid (TCA) cycle and the mitochondrial electron transport chain, and which couples the oxidation of succinate to fumarate with the reduction of ubiquinone (coenzyme Q) to ubiquinol. Promotes maturation of the iron-sulfur protein subunit of the SDH catalytic dimer, protecting it from the deleterious effects of oxidants. May act together with SDHAF1.</text>
</comment>
<keyword evidence="10" id="KW-1185">Reference proteome</keyword>
<dbReference type="GO" id="GO:0005759">
    <property type="term" value="C:mitochondrial matrix"/>
    <property type="evidence" value="ECO:0007669"/>
    <property type="project" value="UniProtKB-SubCell"/>
</dbReference>
<evidence type="ECO:0000256" key="6">
    <source>
        <dbReference type="ARBA" id="ARBA00023128"/>
    </source>
</evidence>
<accession>A0A2V1EB71</accession>
<dbReference type="EMBL" id="KZ805306">
    <property type="protein sequence ID" value="PVI06914.1"/>
    <property type="molecule type" value="Genomic_DNA"/>
</dbReference>
<keyword evidence="5" id="KW-0809">Transit peptide</keyword>
<reference evidence="9 10" key="1">
    <citation type="journal article" date="2018" name="Sci. Rep.">
        <title>Comparative genomics provides insights into the lifestyle and reveals functional heterogeneity of dark septate endophytic fungi.</title>
        <authorList>
            <person name="Knapp D.G."/>
            <person name="Nemeth J.B."/>
            <person name="Barry K."/>
            <person name="Hainaut M."/>
            <person name="Henrissat B."/>
            <person name="Johnson J."/>
            <person name="Kuo A."/>
            <person name="Lim J.H.P."/>
            <person name="Lipzen A."/>
            <person name="Nolan M."/>
            <person name="Ohm R.A."/>
            <person name="Tamas L."/>
            <person name="Grigoriev I.V."/>
            <person name="Spatafora J.W."/>
            <person name="Nagy L.G."/>
            <person name="Kovacs G.M."/>
        </authorList>
    </citation>
    <scope>NUCLEOTIDE SEQUENCE [LARGE SCALE GENOMIC DNA]</scope>
    <source>
        <strain evidence="9 10">DSE2036</strain>
    </source>
</reference>
<dbReference type="CDD" id="cd20270">
    <property type="entry name" value="Complex1_LYR_SDHAF3_LYRM10"/>
    <property type="match status" value="1"/>
</dbReference>
<organism evidence="9 10">
    <name type="scientific">Periconia macrospinosa</name>
    <dbReference type="NCBI Taxonomy" id="97972"/>
    <lineage>
        <taxon>Eukaryota</taxon>
        <taxon>Fungi</taxon>
        <taxon>Dikarya</taxon>
        <taxon>Ascomycota</taxon>
        <taxon>Pezizomycotina</taxon>
        <taxon>Dothideomycetes</taxon>
        <taxon>Pleosporomycetidae</taxon>
        <taxon>Pleosporales</taxon>
        <taxon>Massarineae</taxon>
        <taxon>Periconiaceae</taxon>
        <taxon>Periconia</taxon>
    </lineage>
</organism>
<dbReference type="PANTHER" id="PTHR13137">
    <property type="entry name" value="DC11 ACN9 HOMOLOG"/>
    <property type="match status" value="1"/>
</dbReference>
<comment type="subunit">
    <text evidence="4 8">Interacts with the iron-sulfur protein subunit within the SDH catalytic dimer.</text>
</comment>
<evidence type="ECO:0000256" key="1">
    <source>
        <dbReference type="ARBA" id="ARBA00003675"/>
    </source>
</evidence>
<evidence type="ECO:0000313" key="9">
    <source>
        <dbReference type="EMBL" id="PVI06914.1"/>
    </source>
</evidence>
<dbReference type="GO" id="GO:0005758">
    <property type="term" value="C:mitochondrial intermembrane space"/>
    <property type="evidence" value="ECO:0007669"/>
    <property type="project" value="TreeGrafter"/>
</dbReference>
<keyword evidence="7 8" id="KW-0143">Chaperone</keyword>
<evidence type="ECO:0000256" key="8">
    <source>
        <dbReference type="RuleBase" id="RU368039"/>
    </source>
</evidence>
<evidence type="ECO:0000313" key="10">
    <source>
        <dbReference type="Proteomes" id="UP000244855"/>
    </source>
</evidence>
<dbReference type="GO" id="GO:0006105">
    <property type="term" value="P:succinate metabolic process"/>
    <property type="evidence" value="ECO:0007669"/>
    <property type="project" value="TreeGrafter"/>
</dbReference>
<evidence type="ECO:0000256" key="3">
    <source>
        <dbReference type="ARBA" id="ARBA00006020"/>
    </source>
</evidence>
<evidence type="ECO:0000256" key="5">
    <source>
        <dbReference type="ARBA" id="ARBA00022946"/>
    </source>
</evidence>
<sequence>MRAFGRLLAVATDAGASKPFRPMPMALLPPIPLYRRLLRAHRKLGIEERTLGDMYVKSEWKAHKNIDNPVHIIGFLTEWQYYAQTIEGNSWKDAKMDKTKIDKMSGTSRSVRTIHDLERVADIQ</sequence>
<comment type="subcellular location">
    <subcellularLocation>
        <location evidence="2 8">Mitochondrion matrix</location>
    </subcellularLocation>
</comment>
<dbReference type="AlphaFoldDB" id="A0A2V1EB71"/>
<dbReference type="Proteomes" id="UP000244855">
    <property type="component" value="Unassembled WGS sequence"/>
</dbReference>
<protein>
    <recommendedName>
        <fullName evidence="8">Succinate dehydrogenase assembly factor 3</fullName>
        <shortName evidence="8">SDH assembly factor 3</shortName>
        <shortName evidence="8">SDHAF3</shortName>
    </recommendedName>
</protein>
<evidence type="ECO:0000256" key="2">
    <source>
        <dbReference type="ARBA" id="ARBA00004305"/>
    </source>
</evidence>
<evidence type="ECO:0000256" key="7">
    <source>
        <dbReference type="ARBA" id="ARBA00023186"/>
    </source>
</evidence>
<evidence type="ECO:0000256" key="4">
    <source>
        <dbReference type="ARBA" id="ARBA00011273"/>
    </source>
</evidence>
<dbReference type="PANTHER" id="PTHR13137:SF6">
    <property type="entry name" value="SUCCINATE DEHYDROGENASE ASSEMBLY FACTOR 3, MITOCHONDRIAL"/>
    <property type="match status" value="1"/>
</dbReference>
<proteinExistence type="inferred from homology"/>
<name>A0A2V1EB71_9PLEO</name>
<dbReference type="OrthoDB" id="278329at2759"/>
<dbReference type="InterPro" id="IPR008381">
    <property type="entry name" value="SDHAF3/Sdh7"/>
</dbReference>
<gene>
    <name evidence="9" type="ORF">DM02DRAFT_378471</name>
</gene>
<dbReference type="GO" id="GO:0034553">
    <property type="term" value="P:mitochondrial respiratory chain complex II assembly"/>
    <property type="evidence" value="ECO:0007669"/>
    <property type="project" value="UniProtKB-UniRule"/>
</dbReference>
<dbReference type="Pfam" id="PF13233">
    <property type="entry name" value="Complex1_LYR_2"/>
    <property type="match status" value="1"/>
</dbReference>
<keyword evidence="6 8" id="KW-0496">Mitochondrion</keyword>